<comment type="function">
    <text evidence="8">Ligates lysine onto the cytidine present at position 34 of the AUA codon-specific tRNA(Ile) that contains the anticodon CAU, in an ATP-dependent manner. Cytidine is converted to lysidine, thus changing the amino acid specificity of the tRNA from methionine to isoleucine.</text>
</comment>
<organism evidence="10 11">
    <name type="scientific">Bacillus infantis</name>
    <dbReference type="NCBI Taxonomy" id="324767"/>
    <lineage>
        <taxon>Bacteria</taxon>
        <taxon>Bacillati</taxon>
        <taxon>Bacillota</taxon>
        <taxon>Bacilli</taxon>
        <taxon>Bacillales</taxon>
        <taxon>Bacillaceae</taxon>
        <taxon>Bacillus</taxon>
    </lineage>
</organism>
<proteinExistence type="inferred from homology"/>
<dbReference type="GO" id="GO:0005737">
    <property type="term" value="C:cytoplasm"/>
    <property type="evidence" value="ECO:0007669"/>
    <property type="project" value="UniProtKB-SubCell"/>
</dbReference>
<dbReference type="GO" id="GO:0032267">
    <property type="term" value="F:tRNA(Ile)-lysidine synthase activity"/>
    <property type="evidence" value="ECO:0007669"/>
    <property type="project" value="UniProtKB-EC"/>
</dbReference>
<evidence type="ECO:0000256" key="3">
    <source>
        <dbReference type="ARBA" id="ARBA00022598"/>
    </source>
</evidence>
<keyword evidence="3 8" id="KW-0436">Ligase</keyword>
<feature type="domain" description="Lysidine-tRNA(Ile) synthetase C-terminal" evidence="9">
    <location>
        <begin position="384"/>
        <end position="457"/>
    </location>
</feature>
<dbReference type="Gene3D" id="3.40.50.620">
    <property type="entry name" value="HUPs"/>
    <property type="match status" value="1"/>
</dbReference>
<dbReference type="CDD" id="cd01992">
    <property type="entry name" value="TilS_N"/>
    <property type="match status" value="1"/>
</dbReference>
<comment type="subcellular location">
    <subcellularLocation>
        <location evidence="1 8">Cytoplasm</location>
    </subcellularLocation>
</comment>
<dbReference type="InterPro" id="IPR012795">
    <property type="entry name" value="tRNA_Ile_lys_synt_N"/>
</dbReference>
<dbReference type="SUPFAM" id="SSF56037">
    <property type="entry name" value="PheT/TilS domain"/>
    <property type="match status" value="1"/>
</dbReference>
<dbReference type="SUPFAM" id="SSF52402">
    <property type="entry name" value="Adenine nucleotide alpha hydrolases-like"/>
    <property type="match status" value="1"/>
</dbReference>
<protein>
    <recommendedName>
        <fullName evidence="8">tRNA(Ile)-lysidine synthase</fullName>
        <ecNumber evidence="8">6.3.4.19</ecNumber>
    </recommendedName>
    <alternativeName>
        <fullName evidence="8">tRNA(Ile)-2-lysyl-cytidine synthase</fullName>
    </alternativeName>
    <alternativeName>
        <fullName evidence="8">tRNA(Ile)-lysidine synthetase</fullName>
    </alternativeName>
</protein>
<dbReference type="SMART" id="SM00977">
    <property type="entry name" value="TilS_C"/>
    <property type="match status" value="1"/>
</dbReference>
<dbReference type="NCBIfam" id="TIGR02432">
    <property type="entry name" value="lysidine_TilS_N"/>
    <property type="match status" value="1"/>
</dbReference>
<dbReference type="Pfam" id="PF01171">
    <property type="entry name" value="ATP_bind_3"/>
    <property type="match status" value="1"/>
</dbReference>
<dbReference type="Pfam" id="PF11734">
    <property type="entry name" value="TilS_C"/>
    <property type="match status" value="1"/>
</dbReference>
<dbReference type="InterPro" id="IPR011063">
    <property type="entry name" value="TilS/TtcA_N"/>
</dbReference>
<evidence type="ECO:0000256" key="5">
    <source>
        <dbReference type="ARBA" id="ARBA00022741"/>
    </source>
</evidence>
<comment type="similarity">
    <text evidence="8">Belongs to the tRNA(Ile)-lysidine synthase family.</text>
</comment>
<comment type="domain">
    <text evidence="8">The N-terminal region contains the highly conserved SGGXDS motif, predicted to be a P-loop motif involved in ATP binding.</text>
</comment>
<evidence type="ECO:0000256" key="4">
    <source>
        <dbReference type="ARBA" id="ARBA00022694"/>
    </source>
</evidence>
<dbReference type="Pfam" id="PF09179">
    <property type="entry name" value="TilS"/>
    <property type="match status" value="1"/>
</dbReference>
<evidence type="ECO:0000313" key="10">
    <source>
        <dbReference type="EMBL" id="TYS55956.1"/>
    </source>
</evidence>
<dbReference type="Gene3D" id="3.30.465.60">
    <property type="match status" value="1"/>
</dbReference>
<evidence type="ECO:0000256" key="6">
    <source>
        <dbReference type="ARBA" id="ARBA00022840"/>
    </source>
</evidence>
<dbReference type="EC" id="6.3.4.19" evidence="8"/>
<keyword evidence="2 8" id="KW-0963">Cytoplasm</keyword>
<dbReference type="InterPro" id="IPR015262">
    <property type="entry name" value="tRNA_Ile_lys_synt_subst-bd"/>
</dbReference>
<keyword evidence="4 8" id="KW-0819">tRNA processing</keyword>
<evidence type="ECO:0000256" key="7">
    <source>
        <dbReference type="ARBA" id="ARBA00048539"/>
    </source>
</evidence>
<keyword evidence="6 8" id="KW-0067">ATP-binding</keyword>
<feature type="binding site" evidence="8">
    <location>
        <begin position="27"/>
        <end position="32"/>
    </location>
    <ligand>
        <name>ATP</name>
        <dbReference type="ChEBI" id="CHEBI:30616"/>
    </ligand>
</feature>
<dbReference type="PANTHER" id="PTHR43033">
    <property type="entry name" value="TRNA(ILE)-LYSIDINE SYNTHASE-RELATED"/>
    <property type="match status" value="1"/>
</dbReference>
<name>A0A5D4S2E3_9BACI</name>
<dbReference type="RefSeq" id="WP_009796151.1">
    <property type="nucleotide sequence ID" value="NZ_JAIVAO010000019.1"/>
</dbReference>
<keyword evidence="5 8" id="KW-0547">Nucleotide-binding</keyword>
<dbReference type="GO" id="GO:0005524">
    <property type="term" value="F:ATP binding"/>
    <property type="evidence" value="ECO:0007669"/>
    <property type="project" value="UniProtKB-UniRule"/>
</dbReference>
<accession>A0A5D4S2E3</accession>
<dbReference type="AlphaFoldDB" id="A0A5D4S2E3"/>
<dbReference type="InterPro" id="IPR012796">
    <property type="entry name" value="Lysidine-tRNA-synth_C"/>
</dbReference>
<dbReference type="NCBIfam" id="TIGR02433">
    <property type="entry name" value="lysidine_TilS_C"/>
    <property type="match status" value="1"/>
</dbReference>
<comment type="catalytic activity">
    <reaction evidence="7 8">
        <text>cytidine(34) in tRNA(Ile2) + L-lysine + ATP = lysidine(34) in tRNA(Ile2) + AMP + diphosphate + H(+)</text>
        <dbReference type="Rhea" id="RHEA:43744"/>
        <dbReference type="Rhea" id="RHEA-COMP:10625"/>
        <dbReference type="Rhea" id="RHEA-COMP:10670"/>
        <dbReference type="ChEBI" id="CHEBI:15378"/>
        <dbReference type="ChEBI" id="CHEBI:30616"/>
        <dbReference type="ChEBI" id="CHEBI:32551"/>
        <dbReference type="ChEBI" id="CHEBI:33019"/>
        <dbReference type="ChEBI" id="CHEBI:82748"/>
        <dbReference type="ChEBI" id="CHEBI:83665"/>
        <dbReference type="ChEBI" id="CHEBI:456215"/>
        <dbReference type="EC" id="6.3.4.19"/>
    </reaction>
</comment>
<dbReference type="EMBL" id="VTES01000014">
    <property type="protein sequence ID" value="TYS55956.1"/>
    <property type="molecule type" value="Genomic_DNA"/>
</dbReference>
<dbReference type="SUPFAM" id="SSF82829">
    <property type="entry name" value="MesJ substrate recognition domain-like"/>
    <property type="match status" value="1"/>
</dbReference>
<evidence type="ECO:0000259" key="9">
    <source>
        <dbReference type="SMART" id="SM00977"/>
    </source>
</evidence>
<dbReference type="Proteomes" id="UP000323732">
    <property type="component" value="Unassembled WGS sequence"/>
</dbReference>
<reference evidence="10 11" key="1">
    <citation type="submission" date="2019-08" db="EMBL/GenBank/DDBJ databases">
        <title>Bacillus genomes from the desert of Cuatro Cienegas, Coahuila.</title>
        <authorList>
            <person name="Olmedo-Alvarez G."/>
        </authorList>
    </citation>
    <scope>NUCLEOTIDE SEQUENCE [LARGE SCALE GENOMIC DNA]</scope>
    <source>
        <strain evidence="10 11">CH37_1T</strain>
    </source>
</reference>
<comment type="caution">
    <text evidence="10">The sequence shown here is derived from an EMBL/GenBank/DDBJ whole genome shotgun (WGS) entry which is preliminary data.</text>
</comment>
<evidence type="ECO:0000313" key="11">
    <source>
        <dbReference type="Proteomes" id="UP000323732"/>
    </source>
</evidence>
<dbReference type="HAMAP" id="MF_01161">
    <property type="entry name" value="tRNA_Ile_lys_synt"/>
    <property type="match status" value="1"/>
</dbReference>
<sequence length="462" mass="52854">MLDAKAEAFLRHHGVRLEGKKVLVGVSGGPDSLALLHLLWKKRKVWGAEPAAIHFDHMFRGEESYQEARFVQSFCEERNIPFEMRREDVSAYMKESGKSSQTAARECRYRFFEEAMKASGASYLALGHHGDDQMETILMRLTRGSTGEARSGIPFSRPFGGGEIIRPFLCLERGEIEEYCLSNELDPRRDPSNEKDVYSRNRFRRNVLPFLKSENPQAHVHFQRFSEELRGDEQLLQELTAREMNTVMKKKEDAEITIDAERFMLMPMPLQRRGIQLILNYLYQERPASLSALHIEKIFSILNNPHPSGSLDFPNGLKIVRSYGFCHFRYSHSEVQAYRFEINQPGKIELPSAGALLAGESGDHRGTADLNCFEVSRDNVHFPLIVRTREAGDRMTIKGMNGTKKVKSIFIDRKIPLHERDSWPIVTDSSGEILWIPGLSKSAYMLPAGSDTRNIFLTYIKH</sequence>
<dbReference type="PANTHER" id="PTHR43033:SF1">
    <property type="entry name" value="TRNA(ILE)-LYSIDINE SYNTHASE-RELATED"/>
    <property type="match status" value="1"/>
</dbReference>
<evidence type="ECO:0000256" key="2">
    <source>
        <dbReference type="ARBA" id="ARBA00022490"/>
    </source>
</evidence>
<gene>
    <name evidence="8 10" type="primary">tilS</name>
    <name evidence="10" type="ORF">FZD47_25010</name>
</gene>
<dbReference type="InterPro" id="IPR012094">
    <property type="entry name" value="tRNA_Ile_lys_synt"/>
</dbReference>
<dbReference type="GO" id="GO:0006400">
    <property type="term" value="P:tRNA modification"/>
    <property type="evidence" value="ECO:0007669"/>
    <property type="project" value="UniProtKB-UniRule"/>
</dbReference>
<evidence type="ECO:0000256" key="1">
    <source>
        <dbReference type="ARBA" id="ARBA00004496"/>
    </source>
</evidence>
<dbReference type="InterPro" id="IPR014729">
    <property type="entry name" value="Rossmann-like_a/b/a_fold"/>
</dbReference>
<evidence type="ECO:0000256" key="8">
    <source>
        <dbReference type="HAMAP-Rule" id="MF_01161"/>
    </source>
</evidence>